<protein>
    <submittedName>
        <fullName evidence="4">CubicO group peptidase (Beta-lactamase class C family)</fullName>
    </submittedName>
</protein>
<dbReference type="Proteomes" id="UP000321617">
    <property type="component" value="Unassembled WGS sequence"/>
</dbReference>
<evidence type="ECO:0000256" key="2">
    <source>
        <dbReference type="SAM" id="Phobius"/>
    </source>
</evidence>
<sequence>MSPRTVTDWVTEALADADIPGAAVSVVHGGEEVVSAGYGDATVEGEAVDPARTAFFAGSTAKLFTTAAVLRLVEAGALDLDRDVNDYLTSFHIHDTHSGRPVTLRHLLTHTGGFDPDYGLFGSADPDPARLPDLAESLAAWQPDRVNPPGEVIAYDNYGVALAGHIAAEAAGLDYPALVEREVFTPLGMSHTSAAQPAPPGLAATTATGHRPDGAGGQTVVPALAHPWAPTGPGQLTTATDMGRFMIDQLSDVPVLGDTATTGMTTGQFRTHPDAPGLTFMYEEGTTAGHRSLFKSGDVPGFHSAVTLFPEVELGVFVVVNGDGNGDFDIRGLAAAVASAIPAPDTGEAETVRDTDSGHLAGDYLSTRLPGDSVLRAQFLGSPPVSVVATGDGGLITSGITLSSRADATTQRWRPIGPDLFQEVDGTATIAFGPDGVLTGSLDQSQVYQRVGWWRSPALHLWLLLGAGLTGVVAALWFPVAALIARRRGERHPIGARLARLSATAAGVLVGLLLYGFASLTADPAAASEAMVTGAFSVKVLMVIATLVGAFAVAVAGFAVAAWCRRWWRPAGRAGLTIVAVALSITAAVLFEYEMTGPPFV</sequence>
<comment type="caution">
    <text evidence="4">The sequence shown here is derived from an EMBL/GenBank/DDBJ whole genome shotgun (WGS) entry which is preliminary data.</text>
</comment>
<dbReference type="Pfam" id="PF00144">
    <property type="entry name" value="Beta-lactamase"/>
    <property type="match status" value="1"/>
</dbReference>
<dbReference type="Gene3D" id="3.40.710.10">
    <property type="entry name" value="DD-peptidase/beta-lactamase superfamily"/>
    <property type="match status" value="1"/>
</dbReference>
<keyword evidence="2" id="KW-1133">Transmembrane helix</keyword>
<feature type="transmembrane region" description="Helical" evidence="2">
    <location>
        <begin position="540"/>
        <end position="562"/>
    </location>
</feature>
<dbReference type="InterPro" id="IPR001466">
    <property type="entry name" value="Beta-lactam-related"/>
</dbReference>
<name>A0A562VB14_9ACTN</name>
<dbReference type="EMBL" id="VLLL01000005">
    <property type="protein sequence ID" value="TWJ15054.1"/>
    <property type="molecule type" value="Genomic_DNA"/>
</dbReference>
<gene>
    <name evidence="4" type="ORF">LX16_0752</name>
</gene>
<dbReference type="InterPro" id="IPR012338">
    <property type="entry name" value="Beta-lactam/transpept-like"/>
</dbReference>
<keyword evidence="2" id="KW-0812">Transmembrane</keyword>
<evidence type="ECO:0000313" key="4">
    <source>
        <dbReference type="EMBL" id="TWJ15054.1"/>
    </source>
</evidence>
<evidence type="ECO:0000313" key="5">
    <source>
        <dbReference type="Proteomes" id="UP000321617"/>
    </source>
</evidence>
<evidence type="ECO:0000256" key="1">
    <source>
        <dbReference type="SAM" id="MobiDB-lite"/>
    </source>
</evidence>
<feature type="transmembrane region" description="Helical" evidence="2">
    <location>
        <begin position="498"/>
        <end position="520"/>
    </location>
</feature>
<feature type="transmembrane region" description="Helical" evidence="2">
    <location>
        <begin position="574"/>
        <end position="591"/>
    </location>
</feature>
<organism evidence="4 5">
    <name type="scientific">Stackebrandtia albiflava</name>
    <dbReference type="NCBI Taxonomy" id="406432"/>
    <lineage>
        <taxon>Bacteria</taxon>
        <taxon>Bacillati</taxon>
        <taxon>Actinomycetota</taxon>
        <taxon>Actinomycetes</taxon>
        <taxon>Glycomycetales</taxon>
        <taxon>Glycomycetaceae</taxon>
        <taxon>Stackebrandtia</taxon>
    </lineage>
</organism>
<dbReference type="InterPro" id="IPR050491">
    <property type="entry name" value="AmpC-like"/>
</dbReference>
<feature type="transmembrane region" description="Helical" evidence="2">
    <location>
        <begin position="459"/>
        <end position="486"/>
    </location>
</feature>
<dbReference type="SUPFAM" id="SSF56601">
    <property type="entry name" value="beta-lactamase/transpeptidase-like"/>
    <property type="match status" value="1"/>
</dbReference>
<evidence type="ECO:0000259" key="3">
    <source>
        <dbReference type="Pfam" id="PF00144"/>
    </source>
</evidence>
<keyword evidence="5" id="KW-1185">Reference proteome</keyword>
<feature type="domain" description="Beta-lactamase-related" evidence="3">
    <location>
        <begin position="7"/>
        <end position="335"/>
    </location>
</feature>
<dbReference type="PANTHER" id="PTHR46825:SF9">
    <property type="entry name" value="BETA-LACTAMASE-RELATED DOMAIN-CONTAINING PROTEIN"/>
    <property type="match status" value="1"/>
</dbReference>
<proteinExistence type="predicted"/>
<feature type="region of interest" description="Disordered" evidence="1">
    <location>
        <begin position="191"/>
        <end position="216"/>
    </location>
</feature>
<dbReference type="AlphaFoldDB" id="A0A562VB14"/>
<dbReference type="PANTHER" id="PTHR46825">
    <property type="entry name" value="D-ALANYL-D-ALANINE-CARBOXYPEPTIDASE/ENDOPEPTIDASE AMPH"/>
    <property type="match status" value="1"/>
</dbReference>
<accession>A0A562VB14</accession>
<reference evidence="4 5" key="1">
    <citation type="journal article" date="2013" name="Stand. Genomic Sci.">
        <title>Genomic Encyclopedia of Type Strains, Phase I: The one thousand microbial genomes (KMG-I) project.</title>
        <authorList>
            <person name="Kyrpides N.C."/>
            <person name="Woyke T."/>
            <person name="Eisen J.A."/>
            <person name="Garrity G."/>
            <person name="Lilburn T.G."/>
            <person name="Beck B.J."/>
            <person name="Whitman W.B."/>
            <person name="Hugenholtz P."/>
            <person name="Klenk H.P."/>
        </authorList>
    </citation>
    <scope>NUCLEOTIDE SEQUENCE [LARGE SCALE GENOMIC DNA]</scope>
    <source>
        <strain evidence="4 5">DSM 45044</strain>
    </source>
</reference>
<keyword evidence="2" id="KW-0472">Membrane</keyword>